<reference evidence="1" key="1">
    <citation type="submission" date="2020-08" db="EMBL/GenBank/DDBJ databases">
        <title>Multicomponent nature underlies the extraordinary mechanical properties of spider dragline silk.</title>
        <authorList>
            <person name="Kono N."/>
            <person name="Nakamura H."/>
            <person name="Mori M."/>
            <person name="Yoshida Y."/>
            <person name="Ohtoshi R."/>
            <person name="Malay A.D."/>
            <person name="Moran D.A.P."/>
            <person name="Tomita M."/>
            <person name="Numata K."/>
            <person name="Arakawa K."/>
        </authorList>
    </citation>
    <scope>NUCLEOTIDE SEQUENCE</scope>
</reference>
<dbReference type="PANTHER" id="PTHR22955:SF77">
    <property type="entry name" value="ASPARTIC PUTATIVE DOMAIN-CONTAINING PROTEIN-RELATED"/>
    <property type="match status" value="1"/>
</dbReference>
<evidence type="ECO:0000313" key="2">
    <source>
        <dbReference type="EMBL" id="GFY37522.1"/>
    </source>
</evidence>
<accession>A0A8X6WM58</accession>
<evidence type="ECO:0000313" key="3">
    <source>
        <dbReference type="Proteomes" id="UP000886998"/>
    </source>
</evidence>
<sequence>MQNIDGNLQKFWGDRTEQRRSKALSRKEYCENHQMTHIRNKASRYVVQMPVKDIQGLGYRCFGGSLRSRSVHALCQRRWVPPQPKLIGESPNLLWKKVRLSLQVHLAKESSCTLIQPWQFAWINTPANQLKTFVGNQVSKIQTLTENYEWKHIPSAQNPADIISRGVNPEELSSLTLWWNGPQHLDIPEQFVLNLFNCSSDRLTCRNLKNSLISMTSIWTLTFENDLLNITK</sequence>
<keyword evidence="3" id="KW-1185">Reference proteome</keyword>
<dbReference type="Proteomes" id="UP000886998">
    <property type="component" value="Unassembled WGS sequence"/>
</dbReference>
<evidence type="ECO:0000313" key="1">
    <source>
        <dbReference type="EMBL" id="GFY37520.1"/>
    </source>
</evidence>
<dbReference type="OrthoDB" id="6431246at2759"/>
<comment type="caution">
    <text evidence="1">The sequence shown here is derived from an EMBL/GenBank/DDBJ whole genome shotgun (WGS) entry which is preliminary data.</text>
</comment>
<dbReference type="EMBL" id="BMAV01000338">
    <property type="protein sequence ID" value="GFY37520.1"/>
    <property type="molecule type" value="Genomic_DNA"/>
</dbReference>
<dbReference type="EMBL" id="BMAV01000338">
    <property type="protein sequence ID" value="GFY37522.1"/>
    <property type="molecule type" value="Genomic_DNA"/>
</dbReference>
<protein>
    <submittedName>
        <fullName evidence="1">DUF1758 domain-containing protein</fullName>
    </submittedName>
</protein>
<gene>
    <name evidence="1" type="primary">AVEN_221591_1</name>
    <name evidence="1" type="ORF">TNIN_190151</name>
    <name evidence="2" type="ORF">TNIN_190171</name>
</gene>
<dbReference type="AlphaFoldDB" id="A0A8X6WM58"/>
<organism evidence="1 3">
    <name type="scientific">Trichonephila inaurata madagascariensis</name>
    <dbReference type="NCBI Taxonomy" id="2747483"/>
    <lineage>
        <taxon>Eukaryota</taxon>
        <taxon>Metazoa</taxon>
        <taxon>Ecdysozoa</taxon>
        <taxon>Arthropoda</taxon>
        <taxon>Chelicerata</taxon>
        <taxon>Arachnida</taxon>
        <taxon>Araneae</taxon>
        <taxon>Araneomorphae</taxon>
        <taxon>Entelegynae</taxon>
        <taxon>Araneoidea</taxon>
        <taxon>Nephilidae</taxon>
        <taxon>Trichonephila</taxon>
        <taxon>Trichonephila inaurata</taxon>
    </lineage>
</organism>
<name>A0A8X6WM58_9ARAC</name>
<proteinExistence type="predicted"/>
<dbReference type="PANTHER" id="PTHR22955">
    <property type="entry name" value="RETROTRANSPOSON"/>
    <property type="match status" value="1"/>
</dbReference>